<feature type="domain" description="ABC transporter" evidence="4">
    <location>
        <begin position="4"/>
        <end position="226"/>
    </location>
</feature>
<dbReference type="Pfam" id="PF00005">
    <property type="entry name" value="ABC_tran"/>
    <property type="match status" value="1"/>
</dbReference>
<keyword evidence="3 5" id="KW-0067">ATP-binding</keyword>
<accession>A0A318L5U5</accession>
<dbReference type="EMBL" id="QJKH01000012">
    <property type="protein sequence ID" value="PXX77067.1"/>
    <property type="molecule type" value="Genomic_DNA"/>
</dbReference>
<dbReference type="GO" id="GO:0016887">
    <property type="term" value="F:ATP hydrolysis activity"/>
    <property type="evidence" value="ECO:0007669"/>
    <property type="project" value="InterPro"/>
</dbReference>
<dbReference type="RefSeq" id="WP_022937201.1">
    <property type="nucleotide sequence ID" value="NZ_CABKRQ010000002.1"/>
</dbReference>
<evidence type="ECO:0000313" key="5">
    <source>
        <dbReference type="EMBL" id="PXX77067.1"/>
    </source>
</evidence>
<dbReference type="InterPro" id="IPR003593">
    <property type="entry name" value="AAA+_ATPase"/>
</dbReference>
<dbReference type="FunFam" id="3.40.50.300:FF:000032">
    <property type="entry name" value="Export ABC transporter ATP-binding protein"/>
    <property type="match status" value="1"/>
</dbReference>
<evidence type="ECO:0000256" key="1">
    <source>
        <dbReference type="ARBA" id="ARBA00022448"/>
    </source>
</evidence>
<organism evidence="5 6">
    <name type="scientific">Dielma fastidiosa</name>
    <dbReference type="NCBI Taxonomy" id="1034346"/>
    <lineage>
        <taxon>Bacteria</taxon>
        <taxon>Bacillati</taxon>
        <taxon>Bacillota</taxon>
        <taxon>Erysipelotrichia</taxon>
        <taxon>Erysipelotrichales</taxon>
        <taxon>Erysipelotrichaceae</taxon>
        <taxon>Dielma</taxon>
    </lineage>
</organism>
<name>A0A318L5U5_9FIRM</name>
<dbReference type="SMART" id="SM00382">
    <property type="entry name" value="AAA"/>
    <property type="match status" value="1"/>
</dbReference>
<dbReference type="InterPro" id="IPR027417">
    <property type="entry name" value="P-loop_NTPase"/>
</dbReference>
<dbReference type="Gene3D" id="3.40.50.300">
    <property type="entry name" value="P-loop containing nucleotide triphosphate hydrolases"/>
    <property type="match status" value="1"/>
</dbReference>
<dbReference type="PROSITE" id="PS50893">
    <property type="entry name" value="ABC_TRANSPORTER_2"/>
    <property type="match status" value="1"/>
</dbReference>
<dbReference type="PANTHER" id="PTHR24220:SF692">
    <property type="entry name" value="ABC TRANSPORTER DOMAIN-CONTAINING PROTEIN"/>
    <property type="match status" value="1"/>
</dbReference>
<keyword evidence="6" id="KW-1185">Reference proteome</keyword>
<evidence type="ECO:0000256" key="2">
    <source>
        <dbReference type="ARBA" id="ARBA00022741"/>
    </source>
</evidence>
<gene>
    <name evidence="5" type="ORF">DES51_1126</name>
</gene>
<dbReference type="InterPro" id="IPR003439">
    <property type="entry name" value="ABC_transporter-like_ATP-bd"/>
</dbReference>
<dbReference type="InterPro" id="IPR017911">
    <property type="entry name" value="MacB-like_ATP-bd"/>
</dbReference>
<keyword evidence="2" id="KW-0547">Nucleotide-binding</keyword>
<evidence type="ECO:0000256" key="3">
    <source>
        <dbReference type="ARBA" id="ARBA00022840"/>
    </source>
</evidence>
<dbReference type="GO" id="GO:0005886">
    <property type="term" value="C:plasma membrane"/>
    <property type="evidence" value="ECO:0007669"/>
    <property type="project" value="TreeGrafter"/>
</dbReference>
<dbReference type="GO" id="GO:0005524">
    <property type="term" value="F:ATP binding"/>
    <property type="evidence" value="ECO:0007669"/>
    <property type="project" value="UniProtKB-KW"/>
</dbReference>
<sequence length="226" mass="24465">MAAIELKDITKEYRSDEIITSALRNVNLKIGSGEFAAIMGASGSGKTTLLNIIGCMDIPTSGTYLLDNEDLGGAKEKHLSSIRGKKISFVFQHFALIDDYTVFENVEIPLMKQPLSKAERKKKVLSALKLAGISNLAKKKPSNISGGQKQRAAIARAIVCQAEIILADEPTGALDSKTGNEIMRVFSELNNMGKTIILITHDKNVASYAKRLITIQDGSILSDEAI</sequence>
<dbReference type="STRING" id="1034346.GCA_000313565_00888"/>
<dbReference type="InterPro" id="IPR015854">
    <property type="entry name" value="ABC_transpr_LolD-like"/>
</dbReference>
<dbReference type="InterPro" id="IPR017871">
    <property type="entry name" value="ABC_transporter-like_CS"/>
</dbReference>
<reference evidence="5 6" key="1">
    <citation type="submission" date="2018-05" db="EMBL/GenBank/DDBJ databases">
        <title>Genomic Encyclopedia of Type Strains, Phase IV (KMG-IV): sequencing the most valuable type-strain genomes for metagenomic binning, comparative biology and taxonomic classification.</title>
        <authorList>
            <person name="Goeker M."/>
        </authorList>
    </citation>
    <scope>NUCLEOTIDE SEQUENCE [LARGE SCALE GENOMIC DNA]</scope>
    <source>
        <strain evidence="5 6">JC118</strain>
    </source>
</reference>
<dbReference type="Proteomes" id="UP000247612">
    <property type="component" value="Unassembled WGS sequence"/>
</dbReference>
<evidence type="ECO:0000259" key="4">
    <source>
        <dbReference type="PROSITE" id="PS50893"/>
    </source>
</evidence>
<dbReference type="AlphaFoldDB" id="A0A318L5U5"/>
<dbReference type="CDD" id="cd03255">
    <property type="entry name" value="ABC_MJ0796_LolCDE_FtsE"/>
    <property type="match status" value="1"/>
</dbReference>
<evidence type="ECO:0000313" key="6">
    <source>
        <dbReference type="Proteomes" id="UP000247612"/>
    </source>
</evidence>
<comment type="caution">
    <text evidence="5">The sequence shown here is derived from an EMBL/GenBank/DDBJ whole genome shotgun (WGS) entry which is preliminary data.</text>
</comment>
<dbReference type="OrthoDB" id="9802264at2"/>
<dbReference type="PANTHER" id="PTHR24220">
    <property type="entry name" value="IMPORT ATP-BINDING PROTEIN"/>
    <property type="match status" value="1"/>
</dbReference>
<protein>
    <submittedName>
        <fullName evidence="5">Putative ABC transport system ATP-binding protein</fullName>
    </submittedName>
</protein>
<dbReference type="GO" id="GO:0022857">
    <property type="term" value="F:transmembrane transporter activity"/>
    <property type="evidence" value="ECO:0007669"/>
    <property type="project" value="TreeGrafter"/>
</dbReference>
<keyword evidence="1" id="KW-0813">Transport</keyword>
<proteinExistence type="predicted"/>
<dbReference type="GO" id="GO:0098796">
    <property type="term" value="C:membrane protein complex"/>
    <property type="evidence" value="ECO:0007669"/>
    <property type="project" value="UniProtKB-ARBA"/>
</dbReference>
<dbReference type="SUPFAM" id="SSF52540">
    <property type="entry name" value="P-loop containing nucleoside triphosphate hydrolases"/>
    <property type="match status" value="1"/>
</dbReference>
<dbReference type="PROSITE" id="PS00211">
    <property type="entry name" value="ABC_TRANSPORTER_1"/>
    <property type="match status" value="1"/>
</dbReference>